<evidence type="ECO:0000256" key="1">
    <source>
        <dbReference type="SAM" id="SignalP"/>
    </source>
</evidence>
<gene>
    <name evidence="2" type="ORF">DB32_005481</name>
</gene>
<protein>
    <recommendedName>
        <fullName evidence="4">Outer membrane protein beta-barrel domain-containing protein</fullName>
    </recommendedName>
</protein>
<dbReference type="KEGG" id="samy:DB32_005481"/>
<keyword evidence="3" id="KW-1185">Reference proteome</keyword>
<feature type="chain" id="PRO_5002512424" description="Outer membrane protein beta-barrel domain-containing protein" evidence="1">
    <location>
        <begin position="30"/>
        <end position="189"/>
    </location>
</feature>
<feature type="signal peptide" evidence="1">
    <location>
        <begin position="1"/>
        <end position="29"/>
    </location>
</feature>
<reference evidence="2 3" key="1">
    <citation type="submission" date="2015-03" db="EMBL/GenBank/DDBJ databases">
        <title>Genome assembly of Sandaracinus amylolyticus DSM 53668.</title>
        <authorList>
            <person name="Sharma G."/>
            <person name="Subramanian S."/>
        </authorList>
    </citation>
    <scope>NUCLEOTIDE SEQUENCE [LARGE SCALE GENOMIC DNA]</scope>
    <source>
        <strain evidence="2 3">DSM 53668</strain>
    </source>
</reference>
<dbReference type="Proteomes" id="UP000034883">
    <property type="component" value="Chromosome"/>
</dbReference>
<name>A0A0F6YLG9_9BACT</name>
<accession>A0A0F6YLG9</accession>
<dbReference type="AlphaFoldDB" id="A0A0F6YLG9"/>
<evidence type="ECO:0000313" key="3">
    <source>
        <dbReference type="Proteomes" id="UP000034883"/>
    </source>
</evidence>
<dbReference type="RefSeq" id="WP_053235489.1">
    <property type="nucleotide sequence ID" value="NZ_CP011125.1"/>
</dbReference>
<keyword evidence="1" id="KW-0732">Signal</keyword>
<evidence type="ECO:0000313" key="2">
    <source>
        <dbReference type="EMBL" id="AKF08332.1"/>
    </source>
</evidence>
<proteinExistence type="predicted"/>
<dbReference type="EMBL" id="CP011125">
    <property type="protein sequence ID" value="AKF08332.1"/>
    <property type="molecule type" value="Genomic_DNA"/>
</dbReference>
<sequence length="189" mass="19676">MVVDALSPRLTAPLLAIALTLAIASGASAQDDAPPPPVDVARPFFAGGGIGVGVRLDGFVPAAFRIVEEVGLHLDGVPVGPFVALMLAQDASSYFSMQIGVRVGWDLELLRRPDFSIVVSPSLGVAFAFDVGTPTGDWAYFLVQPALGVGVLLLDRVLAIWLRPIGVDVYVGEQIHGGWASVLGASVAF</sequence>
<dbReference type="STRING" id="927083.DB32_005481"/>
<evidence type="ECO:0008006" key="4">
    <source>
        <dbReference type="Google" id="ProtNLM"/>
    </source>
</evidence>
<organism evidence="2 3">
    <name type="scientific">Sandaracinus amylolyticus</name>
    <dbReference type="NCBI Taxonomy" id="927083"/>
    <lineage>
        <taxon>Bacteria</taxon>
        <taxon>Pseudomonadati</taxon>
        <taxon>Myxococcota</taxon>
        <taxon>Polyangia</taxon>
        <taxon>Polyangiales</taxon>
        <taxon>Sandaracinaceae</taxon>
        <taxon>Sandaracinus</taxon>
    </lineage>
</organism>